<dbReference type="EMBL" id="GECZ01029690">
    <property type="protein sequence ID" value="JAS40079.1"/>
    <property type="molecule type" value="Transcribed_RNA"/>
</dbReference>
<proteinExistence type="predicted"/>
<sequence>MSLKSVIVFGATGQTGKGVIKAIDDGVEIKVVTRNPNAIFDTEKKLTKLIGDVTDKTFVSEAVKGVDGVVIVLGTKNKLWKTTELSVGTKNILDAMKEHQISKVSLCLSTFLLKDFTLIKCIFYYINKEHQEMLRLAEESGCDFRAVFPPRIVEKSSLGYDVEVYDAEKTVLSKYDQVSNLDLGEFMYKCL</sequence>
<dbReference type="GO" id="GO:0042602">
    <property type="term" value="F:riboflavin reductase (NADPH) activity"/>
    <property type="evidence" value="ECO:0007669"/>
    <property type="project" value="TreeGrafter"/>
</dbReference>
<dbReference type="Pfam" id="PF13460">
    <property type="entry name" value="NAD_binding_10"/>
    <property type="match status" value="1"/>
</dbReference>
<reference evidence="2" key="1">
    <citation type="submission" date="2015-11" db="EMBL/GenBank/DDBJ databases">
        <title>De novo transcriptome assembly of four potential Pierce s Disease insect vectors from Arizona vineyards.</title>
        <authorList>
            <person name="Tassone E.E."/>
        </authorList>
    </citation>
    <scope>NUCLEOTIDE SEQUENCE</scope>
</reference>
<dbReference type="InterPro" id="IPR051606">
    <property type="entry name" value="Polyketide_Oxido-like"/>
</dbReference>
<feature type="domain" description="NAD(P)-binding" evidence="1">
    <location>
        <begin position="10"/>
        <end position="191"/>
    </location>
</feature>
<accession>A0A1B6EQ70</accession>
<dbReference type="AlphaFoldDB" id="A0A1B6EQ70"/>
<dbReference type="GO" id="GO:0004074">
    <property type="term" value="F:biliverdin reductase [NAD(P)H] activity"/>
    <property type="evidence" value="ECO:0007669"/>
    <property type="project" value="TreeGrafter"/>
</dbReference>
<dbReference type="InterPro" id="IPR016040">
    <property type="entry name" value="NAD(P)-bd_dom"/>
</dbReference>
<feature type="non-terminal residue" evidence="2">
    <location>
        <position position="191"/>
    </location>
</feature>
<gene>
    <name evidence="2" type="ORF">g.2654</name>
</gene>
<dbReference type="PANTHER" id="PTHR43355">
    <property type="entry name" value="FLAVIN REDUCTASE (NADPH)"/>
    <property type="match status" value="1"/>
</dbReference>
<dbReference type="Gene3D" id="3.40.50.720">
    <property type="entry name" value="NAD(P)-binding Rossmann-like Domain"/>
    <property type="match status" value="1"/>
</dbReference>
<dbReference type="PANTHER" id="PTHR43355:SF2">
    <property type="entry name" value="FLAVIN REDUCTASE (NADPH)"/>
    <property type="match status" value="1"/>
</dbReference>
<organism evidence="2">
    <name type="scientific">Cuerna arida</name>
    <dbReference type="NCBI Taxonomy" id="1464854"/>
    <lineage>
        <taxon>Eukaryota</taxon>
        <taxon>Metazoa</taxon>
        <taxon>Ecdysozoa</taxon>
        <taxon>Arthropoda</taxon>
        <taxon>Hexapoda</taxon>
        <taxon>Insecta</taxon>
        <taxon>Pterygota</taxon>
        <taxon>Neoptera</taxon>
        <taxon>Paraneoptera</taxon>
        <taxon>Hemiptera</taxon>
        <taxon>Auchenorrhyncha</taxon>
        <taxon>Membracoidea</taxon>
        <taxon>Cicadellidae</taxon>
        <taxon>Cicadellinae</taxon>
        <taxon>Proconiini</taxon>
        <taxon>Cuerna</taxon>
    </lineage>
</organism>
<evidence type="ECO:0000259" key="1">
    <source>
        <dbReference type="Pfam" id="PF13460"/>
    </source>
</evidence>
<dbReference type="SUPFAM" id="SSF51735">
    <property type="entry name" value="NAD(P)-binding Rossmann-fold domains"/>
    <property type="match status" value="1"/>
</dbReference>
<name>A0A1B6EQ70_9HEMI</name>
<protein>
    <recommendedName>
        <fullName evidence="1">NAD(P)-binding domain-containing protein</fullName>
    </recommendedName>
</protein>
<evidence type="ECO:0000313" key="2">
    <source>
        <dbReference type="EMBL" id="JAS40079.1"/>
    </source>
</evidence>
<dbReference type="InterPro" id="IPR036291">
    <property type="entry name" value="NAD(P)-bd_dom_sf"/>
</dbReference>